<protein>
    <submittedName>
        <fullName evidence="1">Uncharacterized protein</fullName>
    </submittedName>
</protein>
<accession>K6XNT7</accession>
<gene>
    <name evidence="1" type="ORF">GONAM_16_00040</name>
</gene>
<organism evidence="1 2">
    <name type="scientific">Gordonia namibiensis NBRC 108229</name>
    <dbReference type="NCBI Taxonomy" id="1208314"/>
    <lineage>
        <taxon>Bacteria</taxon>
        <taxon>Bacillati</taxon>
        <taxon>Actinomycetota</taxon>
        <taxon>Actinomycetes</taxon>
        <taxon>Mycobacteriales</taxon>
        <taxon>Gordoniaceae</taxon>
        <taxon>Gordonia</taxon>
    </lineage>
</organism>
<evidence type="ECO:0000313" key="1">
    <source>
        <dbReference type="EMBL" id="GAC00505.1"/>
    </source>
</evidence>
<dbReference type="EMBL" id="BAHE01000016">
    <property type="protein sequence ID" value="GAC00505.1"/>
    <property type="molecule type" value="Genomic_DNA"/>
</dbReference>
<dbReference type="Proteomes" id="UP000035058">
    <property type="component" value="Unassembled WGS sequence"/>
</dbReference>
<dbReference type="AlphaFoldDB" id="K6XNT7"/>
<keyword evidence="2" id="KW-1185">Reference proteome</keyword>
<name>K6XNT7_9ACTN</name>
<reference evidence="1 2" key="1">
    <citation type="submission" date="2012-08" db="EMBL/GenBank/DDBJ databases">
        <title>Whole genome shotgun sequence of Gordonia namibiensis NBRC 108229.</title>
        <authorList>
            <person name="Isaki-Nakamura S."/>
            <person name="Hosoyama A."/>
            <person name="Tsuchikane K."/>
            <person name="Katsumata H."/>
            <person name="Baba S."/>
            <person name="Yamazaki S."/>
            <person name="Fujita N."/>
        </authorList>
    </citation>
    <scope>NUCLEOTIDE SEQUENCE [LARGE SCALE GENOMIC DNA]</scope>
    <source>
        <strain evidence="1 2">NBRC 108229</strain>
    </source>
</reference>
<evidence type="ECO:0000313" key="2">
    <source>
        <dbReference type="Proteomes" id="UP000035058"/>
    </source>
</evidence>
<comment type="caution">
    <text evidence="1">The sequence shown here is derived from an EMBL/GenBank/DDBJ whole genome shotgun (WGS) entry which is preliminary data.</text>
</comment>
<proteinExistence type="predicted"/>
<dbReference type="RefSeq" id="WP_006866708.1">
    <property type="nucleotide sequence ID" value="NZ_BAHE01000016.1"/>
</dbReference>
<sequence length="55" mass="6115">MTPSRPRTDFYSGNSHTNYAKLVVDEAGRSAISWLGLWLTDTINKAGAEVERDSE</sequence>